<evidence type="ECO:0000313" key="1">
    <source>
        <dbReference type="EMBL" id="PRP84222.1"/>
    </source>
</evidence>
<name>A0A2P6NJV2_9EUKA</name>
<evidence type="ECO:0000313" key="2">
    <source>
        <dbReference type="Proteomes" id="UP000241769"/>
    </source>
</evidence>
<reference evidence="1 2" key="1">
    <citation type="journal article" date="2018" name="Genome Biol. Evol.">
        <title>Multiple Roots of Fruiting Body Formation in Amoebozoa.</title>
        <authorList>
            <person name="Hillmann F."/>
            <person name="Forbes G."/>
            <person name="Novohradska S."/>
            <person name="Ferling I."/>
            <person name="Riege K."/>
            <person name="Groth M."/>
            <person name="Westermann M."/>
            <person name="Marz M."/>
            <person name="Spaller T."/>
            <person name="Winckler T."/>
            <person name="Schaap P."/>
            <person name="Glockner G."/>
        </authorList>
    </citation>
    <scope>NUCLEOTIDE SEQUENCE [LARGE SCALE GENOMIC DNA]</scope>
    <source>
        <strain evidence="1 2">Jena</strain>
    </source>
</reference>
<dbReference type="AlphaFoldDB" id="A0A2P6NJV2"/>
<proteinExistence type="predicted"/>
<dbReference type="EMBL" id="MDYQ01000067">
    <property type="protein sequence ID" value="PRP84222.1"/>
    <property type="molecule type" value="Genomic_DNA"/>
</dbReference>
<protein>
    <submittedName>
        <fullName evidence="1">Uncharacterized protein</fullName>
    </submittedName>
</protein>
<dbReference type="InParanoid" id="A0A2P6NJV2"/>
<accession>A0A2P6NJV2</accession>
<gene>
    <name evidence="1" type="ORF">PROFUN_08422</name>
</gene>
<keyword evidence="2" id="KW-1185">Reference proteome</keyword>
<organism evidence="1 2">
    <name type="scientific">Planoprotostelium fungivorum</name>
    <dbReference type="NCBI Taxonomy" id="1890364"/>
    <lineage>
        <taxon>Eukaryota</taxon>
        <taxon>Amoebozoa</taxon>
        <taxon>Evosea</taxon>
        <taxon>Variosea</taxon>
        <taxon>Cavosteliida</taxon>
        <taxon>Cavosteliaceae</taxon>
        <taxon>Planoprotostelium</taxon>
    </lineage>
</organism>
<sequence>MLCPSADIAKDKRILTYKPRKGYDTTLLSPHLEQNVRAASLSSREAAAPSPSSSPIILFPPKMWIPPMLNRSILWS</sequence>
<dbReference type="Proteomes" id="UP000241769">
    <property type="component" value="Unassembled WGS sequence"/>
</dbReference>
<comment type="caution">
    <text evidence="1">The sequence shown here is derived from an EMBL/GenBank/DDBJ whole genome shotgun (WGS) entry which is preliminary data.</text>
</comment>